<dbReference type="GO" id="GO:0003677">
    <property type="term" value="F:DNA binding"/>
    <property type="evidence" value="ECO:0007669"/>
    <property type="project" value="InterPro"/>
</dbReference>
<dbReference type="GO" id="GO:0006313">
    <property type="term" value="P:DNA transposition"/>
    <property type="evidence" value="ECO:0007669"/>
    <property type="project" value="InterPro"/>
</dbReference>
<feature type="transmembrane region" description="Helical" evidence="1">
    <location>
        <begin position="48"/>
        <end position="65"/>
    </location>
</feature>
<gene>
    <name evidence="3" type="ORF">NCTC7812_03097</name>
</gene>
<dbReference type="Pfam" id="PF01609">
    <property type="entry name" value="DDE_Tnp_1"/>
    <property type="match status" value="1"/>
</dbReference>
<dbReference type="Gene3D" id="3.90.350.10">
    <property type="entry name" value="Transposase Inhibitor Protein From Tn5, Chain A, domain 1"/>
    <property type="match status" value="1"/>
</dbReference>
<dbReference type="InterPro" id="IPR012337">
    <property type="entry name" value="RNaseH-like_sf"/>
</dbReference>
<dbReference type="Proteomes" id="UP000396835">
    <property type="component" value="Unassembled WGS sequence"/>
</dbReference>
<evidence type="ECO:0000313" key="3">
    <source>
        <dbReference type="EMBL" id="VFB15506.1"/>
    </source>
</evidence>
<dbReference type="InterPro" id="IPR002559">
    <property type="entry name" value="Transposase_11"/>
</dbReference>
<protein>
    <submittedName>
        <fullName evidence="3">Transposase</fullName>
    </submittedName>
</protein>
<organism evidence="3 4">
    <name type="scientific">Prevotella heparinolytica</name>
    <dbReference type="NCBI Taxonomy" id="28113"/>
    <lineage>
        <taxon>Bacteria</taxon>
        <taxon>Pseudomonadati</taxon>
        <taxon>Bacteroidota</taxon>
        <taxon>Bacteroidia</taxon>
        <taxon>Bacteroidales</taxon>
        <taxon>Bacteroidaceae</taxon>
        <taxon>Bacteroides</taxon>
    </lineage>
</organism>
<keyword evidence="1" id="KW-0812">Transmembrane</keyword>
<evidence type="ECO:0000259" key="2">
    <source>
        <dbReference type="Pfam" id="PF01609"/>
    </source>
</evidence>
<keyword evidence="1" id="KW-1133">Transmembrane helix</keyword>
<dbReference type="AlphaFoldDB" id="A0A449I7W0"/>
<dbReference type="SUPFAM" id="SSF53098">
    <property type="entry name" value="Ribonuclease H-like"/>
    <property type="match status" value="1"/>
</dbReference>
<reference evidence="3 4" key="1">
    <citation type="submission" date="2019-02" db="EMBL/GenBank/DDBJ databases">
        <authorList>
            <consortium name="Pathogen Informatics"/>
        </authorList>
    </citation>
    <scope>NUCLEOTIDE SEQUENCE [LARGE SCALE GENOMIC DNA]</scope>
    <source>
        <strain evidence="3 4">3012STDY7078512</strain>
    </source>
</reference>
<keyword evidence="1" id="KW-0472">Membrane</keyword>
<name>A0A449I7W0_9BACE</name>
<dbReference type="PANTHER" id="PTHR33258">
    <property type="entry name" value="TRANSPOSASE INSL FOR INSERTION SEQUENCE ELEMENT IS186A-RELATED"/>
    <property type="match status" value="1"/>
</dbReference>
<evidence type="ECO:0000256" key="1">
    <source>
        <dbReference type="SAM" id="Phobius"/>
    </source>
</evidence>
<proteinExistence type="predicted"/>
<evidence type="ECO:0000313" key="4">
    <source>
        <dbReference type="Proteomes" id="UP000396835"/>
    </source>
</evidence>
<feature type="domain" description="Transposase IS4-like" evidence="2">
    <location>
        <begin position="2"/>
        <end position="61"/>
    </location>
</feature>
<dbReference type="PANTHER" id="PTHR33258:SF1">
    <property type="entry name" value="TRANSPOSASE INSL FOR INSERTION SEQUENCE ELEMENT IS186A-RELATED"/>
    <property type="match status" value="1"/>
</dbReference>
<dbReference type="GO" id="GO:0004803">
    <property type="term" value="F:transposase activity"/>
    <property type="evidence" value="ECO:0007669"/>
    <property type="project" value="InterPro"/>
</dbReference>
<accession>A0A449I7W0</accession>
<dbReference type="EMBL" id="CAACYH010000007">
    <property type="protein sequence ID" value="VFB15506.1"/>
    <property type="molecule type" value="Genomic_DNA"/>
</dbReference>
<sequence>MFLTNNFVLPALMVAELYRSRWQIELFFKWLKQHLKIKKFWGTSENAVRIQIYCAIITYCLVVIAKRRIKIERSVYEILQIIGISLTDKTNLRDLFDKSNINNVNERFGYSEPSLFNF</sequence>